<evidence type="ECO:0000259" key="4">
    <source>
        <dbReference type="Pfam" id="PF25881"/>
    </source>
</evidence>
<keyword evidence="2 3" id="KW-0175">Coiled coil</keyword>
<comment type="caution">
    <text evidence="5">The sequence shown here is derived from an EMBL/GenBank/DDBJ whole genome shotgun (WGS) entry which is preliminary data.</text>
</comment>
<feature type="coiled-coil region" evidence="3">
    <location>
        <begin position="167"/>
        <end position="194"/>
    </location>
</feature>
<protein>
    <submittedName>
        <fullName evidence="5">Secretion protein HlyD family protein</fullName>
    </submittedName>
</protein>
<organism evidence="5 6">
    <name type="scientific">Chthoniobacter flavus Ellin428</name>
    <dbReference type="NCBI Taxonomy" id="497964"/>
    <lineage>
        <taxon>Bacteria</taxon>
        <taxon>Pseudomonadati</taxon>
        <taxon>Verrucomicrobiota</taxon>
        <taxon>Spartobacteria</taxon>
        <taxon>Chthoniobacterales</taxon>
        <taxon>Chthoniobacteraceae</taxon>
        <taxon>Chthoniobacter</taxon>
    </lineage>
</organism>
<evidence type="ECO:0000256" key="1">
    <source>
        <dbReference type="ARBA" id="ARBA00004196"/>
    </source>
</evidence>
<keyword evidence="6" id="KW-1185">Reference proteome</keyword>
<dbReference type="eggNOG" id="COG1566">
    <property type="taxonomic scope" value="Bacteria"/>
</dbReference>
<comment type="subcellular location">
    <subcellularLocation>
        <location evidence="1">Cell envelope</location>
    </subcellularLocation>
</comment>
<evidence type="ECO:0000313" key="5">
    <source>
        <dbReference type="EMBL" id="EDY17813.1"/>
    </source>
</evidence>
<evidence type="ECO:0000256" key="3">
    <source>
        <dbReference type="SAM" id="Coils"/>
    </source>
</evidence>
<dbReference type="Gene3D" id="1.10.287.470">
    <property type="entry name" value="Helix hairpin bin"/>
    <property type="match status" value="2"/>
</dbReference>
<reference evidence="5 6" key="1">
    <citation type="journal article" date="2011" name="J. Bacteriol.">
        <title>Genome sequence of Chthoniobacter flavus Ellin428, an aerobic heterotrophic soil bacterium.</title>
        <authorList>
            <person name="Kant R."/>
            <person name="van Passel M.W."/>
            <person name="Palva A."/>
            <person name="Lucas S."/>
            <person name="Lapidus A."/>
            <person name="Glavina Del Rio T."/>
            <person name="Dalin E."/>
            <person name="Tice H."/>
            <person name="Bruce D."/>
            <person name="Goodwin L."/>
            <person name="Pitluck S."/>
            <person name="Larimer F.W."/>
            <person name="Land M.L."/>
            <person name="Hauser L."/>
            <person name="Sangwan P."/>
            <person name="de Vos W.M."/>
            <person name="Janssen P.H."/>
            <person name="Smidt H."/>
        </authorList>
    </citation>
    <scope>NUCLEOTIDE SEQUENCE [LARGE SCALE GENOMIC DNA]</scope>
    <source>
        <strain evidence="5 6">Ellin428</strain>
    </source>
</reference>
<sequence>MALFHFTHVRAGSCLAAFTGCHRQSSNRFQGYVEGEYVYVASPFAGQLETLSVKRGMRVKTGDRLFALECGLETAARDEAERKLVQGKANLEDAKKGKRPPEIESAESQLKQARAALVLSEKEYKRQDDLHTRGVTSAEDFDRARSARDQDQHRVAQLEADLTTAHLGEREDQVAAAEANVRALQAALAQADWNLSQKRQDAPGNGLVYDLLYQQGEWVGAGKPIVALLPPENVKVRVFVPEVKVGAVHPGEPVHVFVDGVGETYAGKVTYISPQAEYTPPVIYSQESREKLVFMIEVRFDTPTAAKLNPGQPVDVTFQ</sequence>
<evidence type="ECO:0000256" key="2">
    <source>
        <dbReference type="ARBA" id="ARBA00023054"/>
    </source>
</evidence>
<dbReference type="InterPro" id="IPR050465">
    <property type="entry name" value="UPF0194_transport"/>
</dbReference>
<name>B4D6L2_9BACT</name>
<dbReference type="InterPro" id="IPR059052">
    <property type="entry name" value="HH_YbhG-like"/>
</dbReference>
<dbReference type="AlphaFoldDB" id="B4D6L2"/>
<dbReference type="STRING" id="497964.CfE428DRAFT_4552"/>
<dbReference type="SUPFAM" id="SSF111369">
    <property type="entry name" value="HlyD-like secretion proteins"/>
    <property type="match status" value="2"/>
</dbReference>
<dbReference type="PANTHER" id="PTHR32347:SF23">
    <property type="entry name" value="BLL5650 PROTEIN"/>
    <property type="match status" value="1"/>
</dbReference>
<dbReference type="Gene3D" id="2.40.50.100">
    <property type="match status" value="1"/>
</dbReference>
<accession>B4D6L2</accession>
<gene>
    <name evidence="5" type="ORF">CfE428DRAFT_4552</name>
</gene>
<dbReference type="PANTHER" id="PTHR32347">
    <property type="entry name" value="EFFLUX SYSTEM COMPONENT YKNX-RELATED"/>
    <property type="match status" value="1"/>
</dbReference>
<feature type="coiled-coil region" evidence="3">
    <location>
        <begin position="77"/>
        <end position="123"/>
    </location>
</feature>
<evidence type="ECO:0000313" key="6">
    <source>
        <dbReference type="Proteomes" id="UP000005824"/>
    </source>
</evidence>
<dbReference type="Gene3D" id="2.40.30.170">
    <property type="match status" value="1"/>
</dbReference>
<dbReference type="InParanoid" id="B4D6L2"/>
<dbReference type="Pfam" id="PF25881">
    <property type="entry name" value="HH_YBHG"/>
    <property type="match status" value="1"/>
</dbReference>
<dbReference type="EMBL" id="ABVL01000016">
    <property type="protein sequence ID" value="EDY17813.1"/>
    <property type="molecule type" value="Genomic_DNA"/>
</dbReference>
<dbReference type="Proteomes" id="UP000005824">
    <property type="component" value="Unassembled WGS sequence"/>
</dbReference>
<dbReference type="GO" id="GO:0030313">
    <property type="term" value="C:cell envelope"/>
    <property type="evidence" value="ECO:0007669"/>
    <property type="project" value="UniProtKB-SubCell"/>
</dbReference>
<proteinExistence type="predicted"/>
<dbReference type="FunCoup" id="B4D6L2">
    <property type="interactions" value="50"/>
</dbReference>
<feature type="domain" description="YbhG-like alpha-helical hairpin" evidence="4">
    <location>
        <begin position="81"/>
        <end position="196"/>
    </location>
</feature>